<comment type="cofactor">
    <cofactor evidence="5">
        <name>Mg(2+)</name>
        <dbReference type="ChEBI" id="CHEBI:18420"/>
    </cofactor>
</comment>
<evidence type="ECO:0000256" key="2">
    <source>
        <dbReference type="ARBA" id="ARBA00022741"/>
    </source>
</evidence>
<keyword evidence="5" id="KW-0460">Magnesium</keyword>
<dbReference type="GO" id="GO:0046872">
    <property type="term" value="F:metal ion binding"/>
    <property type="evidence" value="ECO:0007669"/>
    <property type="project" value="UniProtKB-KW"/>
</dbReference>
<feature type="binding site" evidence="4">
    <location>
        <begin position="144"/>
        <end position="152"/>
    </location>
    <ligand>
        <name>ATP</name>
        <dbReference type="ChEBI" id="CHEBI:30616"/>
    </ligand>
</feature>
<dbReference type="GO" id="GO:0005524">
    <property type="term" value="F:ATP binding"/>
    <property type="evidence" value="ECO:0007669"/>
    <property type="project" value="UniProtKB-KW"/>
</dbReference>
<feature type="binding site" evidence="4">
    <location>
        <begin position="16"/>
        <end position="20"/>
    </location>
    <ligand>
        <name>ATP</name>
        <dbReference type="ChEBI" id="CHEBI:30616"/>
    </ligand>
</feature>
<accession>A0A3S0L724</accession>
<protein>
    <recommendedName>
        <fullName evidence="5">5-formyltetrahydrofolate cyclo-ligase</fullName>
        <ecNumber evidence="5">6.3.3.2</ecNumber>
    </recommendedName>
</protein>
<comment type="caution">
    <text evidence="6">The sequence shown here is derived from an EMBL/GenBank/DDBJ whole genome shotgun (WGS) entry which is preliminary data.</text>
</comment>
<evidence type="ECO:0000256" key="3">
    <source>
        <dbReference type="ARBA" id="ARBA00022840"/>
    </source>
</evidence>
<dbReference type="Proteomes" id="UP000279908">
    <property type="component" value="Unassembled WGS sequence"/>
</dbReference>
<comment type="catalytic activity">
    <reaction evidence="5">
        <text>(6S)-5-formyl-5,6,7,8-tetrahydrofolate + ATP = (6R)-5,10-methenyltetrahydrofolate + ADP + phosphate</text>
        <dbReference type="Rhea" id="RHEA:10488"/>
        <dbReference type="ChEBI" id="CHEBI:30616"/>
        <dbReference type="ChEBI" id="CHEBI:43474"/>
        <dbReference type="ChEBI" id="CHEBI:57455"/>
        <dbReference type="ChEBI" id="CHEBI:57457"/>
        <dbReference type="ChEBI" id="CHEBI:456216"/>
        <dbReference type="EC" id="6.3.3.2"/>
    </reaction>
</comment>
<dbReference type="InterPro" id="IPR002698">
    <property type="entry name" value="FTHF_cligase"/>
</dbReference>
<dbReference type="EC" id="6.3.3.2" evidence="5"/>
<proteinExistence type="inferred from homology"/>
<evidence type="ECO:0000313" key="6">
    <source>
        <dbReference type="EMBL" id="RTY39967.1"/>
    </source>
</evidence>
<dbReference type="InterPro" id="IPR024185">
    <property type="entry name" value="FTHF_cligase-like_sf"/>
</dbReference>
<dbReference type="PANTHER" id="PTHR23407">
    <property type="entry name" value="ATPASE INHIBITOR/5-FORMYLTETRAHYDROFOLATE CYCLO-LIGASE"/>
    <property type="match status" value="1"/>
</dbReference>
<dbReference type="NCBIfam" id="TIGR02727">
    <property type="entry name" value="MTHFS_bact"/>
    <property type="match status" value="1"/>
</dbReference>
<dbReference type="InterPro" id="IPR037171">
    <property type="entry name" value="NagB/RpiA_transferase-like"/>
</dbReference>
<dbReference type="AlphaFoldDB" id="A0A3S0L724"/>
<dbReference type="SUPFAM" id="SSF100950">
    <property type="entry name" value="NagB/RpiA/CoA transferase-like"/>
    <property type="match status" value="1"/>
</dbReference>
<dbReference type="Gene3D" id="3.40.50.10420">
    <property type="entry name" value="NagB/RpiA/CoA transferase-like"/>
    <property type="match status" value="1"/>
</dbReference>
<comment type="similarity">
    <text evidence="1 5">Belongs to the 5-formyltetrahydrofolate cyclo-ligase family.</text>
</comment>
<evidence type="ECO:0000256" key="4">
    <source>
        <dbReference type="PIRSR" id="PIRSR006806-1"/>
    </source>
</evidence>
<dbReference type="PANTHER" id="PTHR23407:SF1">
    <property type="entry name" value="5-FORMYLTETRAHYDROFOLATE CYCLO-LIGASE"/>
    <property type="match status" value="1"/>
</dbReference>
<dbReference type="EMBL" id="RXYK01000001">
    <property type="protein sequence ID" value="RTY39967.1"/>
    <property type="molecule type" value="Genomic_DNA"/>
</dbReference>
<keyword evidence="3 4" id="KW-0067">ATP-binding</keyword>
<evidence type="ECO:0000256" key="1">
    <source>
        <dbReference type="ARBA" id="ARBA00010638"/>
    </source>
</evidence>
<keyword evidence="5" id="KW-0479">Metal-binding</keyword>
<feature type="binding site" evidence="4">
    <location>
        <position position="69"/>
    </location>
    <ligand>
        <name>substrate</name>
    </ligand>
</feature>
<reference evidence="6 7" key="1">
    <citation type="submission" date="2018-12" db="EMBL/GenBank/DDBJ databases">
        <authorList>
            <person name="Lunina O.N."/>
            <person name="Grouzdev D.S."/>
            <person name="Gorlenko V.M."/>
            <person name="Savvichev A.S."/>
        </authorList>
    </citation>
    <scope>NUCLEOTIDE SEQUENCE [LARGE SCALE GENOMIC DNA]</scope>
    <source>
        <strain evidence="6 7">BrKhr-17</strain>
    </source>
</reference>
<feature type="binding site" evidence="4">
    <location>
        <position position="62"/>
    </location>
    <ligand>
        <name>substrate</name>
    </ligand>
</feature>
<dbReference type="GO" id="GO:0030272">
    <property type="term" value="F:5-formyltetrahydrofolate cyclo-ligase activity"/>
    <property type="evidence" value="ECO:0007669"/>
    <property type="project" value="UniProtKB-EC"/>
</dbReference>
<dbReference type="GO" id="GO:0035999">
    <property type="term" value="P:tetrahydrofolate interconversion"/>
    <property type="evidence" value="ECO:0007669"/>
    <property type="project" value="TreeGrafter"/>
</dbReference>
<dbReference type="Pfam" id="PF01812">
    <property type="entry name" value="5-FTHF_cyc-lig"/>
    <property type="match status" value="1"/>
</dbReference>
<sequence length="210" mass="23512">MKTFSCFALQMHESEKDTLRARFTRLRLENPGSSRAALSIEAARHAAALPEIAGARGVHVYLPMKAKGELDTTPLIELLLAMKKTVMVPVVKGSDMVSAILEASVELQPSPLGNLQPRHLVPADESRLDAVLLPLVAVDRCGRRLGFGKGYYDRFLSRLSREGFRPWRIGYAYSFQMTDCIPSDPWDQNLDILVHERGVVRFFLETDLDS</sequence>
<organism evidence="6 7">
    <name type="scientific">Chlorobium phaeovibrioides</name>
    <dbReference type="NCBI Taxonomy" id="1094"/>
    <lineage>
        <taxon>Bacteria</taxon>
        <taxon>Pseudomonadati</taxon>
        <taxon>Chlorobiota</taxon>
        <taxon>Chlorobiia</taxon>
        <taxon>Chlorobiales</taxon>
        <taxon>Chlorobiaceae</taxon>
        <taxon>Chlorobium/Pelodictyon group</taxon>
        <taxon>Chlorobium</taxon>
    </lineage>
</organism>
<dbReference type="PIRSF" id="PIRSF006806">
    <property type="entry name" value="FTHF_cligase"/>
    <property type="match status" value="1"/>
</dbReference>
<keyword evidence="6" id="KW-0436">Ligase</keyword>
<dbReference type="GO" id="GO:0009396">
    <property type="term" value="P:folic acid-containing compound biosynthetic process"/>
    <property type="evidence" value="ECO:0007669"/>
    <property type="project" value="TreeGrafter"/>
</dbReference>
<name>A0A3S0L724_CHLPH</name>
<dbReference type="RefSeq" id="WP_126383333.1">
    <property type="nucleotide sequence ID" value="NZ_CP041698.1"/>
</dbReference>
<evidence type="ECO:0000256" key="5">
    <source>
        <dbReference type="RuleBase" id="RU361279"/>
    </source>
</evidence>
<gene>
    <name evidence="6" type="ORF">EKD02_00795</name>
</gene>
<evidence type="ECO:0000313" key="7">
    <source>
        <dbReference type="Proteomes" id="UP000279908"/>
    </source>
</evidence>
<keyword evidence="2 4" id="KW-0547">Nucleotide-binding</keyword>